<dbReference type="InterPro" id="IPR005119">
    <property type="entry name" value="LysR_subst-bd"/>
</dbReference>
<proteinExistence type="inferred from homology"/>
<dbReference type="PROSITE" id="PS50931">
    <property type="entry name" value="HTH_LYSR"/>
    <property type="match status" value="1"/>
</dbReference>
<dbReference type="InterPro" id="IPR050389">
    <property type="entry name" value="LysR-type_TF"/>
</dbReference>
<keyword evidence="4" id="KW-0804">Transcription</keyword>
<sequence length="306" mass="33787">MVNFRQIDLNLLMTLDVLLSELNVTRAAQRLNLSQPSVSVQLARLREVFSDPLLLPGPRGMQPTTRALELREPLRQALDALESAVSAVRPFDPASASQTWRIVATDYTESAVILPLLGRLRAAAPGTRLAVFELNPPQILRQAEQGEVDLIFHLREGSPASLHQRLLFSERYVLAGRLNHPALKRRPTLAQFCKLEHVVVSPDGGGFSAATDSALANLGLSRQVVLSVPHFLFMLEALRNSELVAVLPERLVRAAAGLTVVEPPVAVAGFDMLMLWHERLHRDPAHRWLRQQIAMSLVADGESKGE</sequence>
<evidence type="ECO:0000256" key="2">
    <source>
        <dbReference type="ARBA" id="ARBA00023015"/>
    </source>
</evidence>
<gene>
    <name evidence="6" type="primary">syrM1_2</name>
    <name evidence="6" type="ORF">EMLFYP7_02353</name>
</gene>
<evidence type="ECO:0000256" key="1">
    <source>
        <dbReference type="ARBA" id="ARBA00009437"/>
    </source>
</evidence>
<dbReference type="EMBL" id="CACRTZ010000029">
    <property type="protein sequence ID" value="VYU43298.1"/>
    <property type="molecule type" value="Genomic_DNA"/>
</dbReference>
<dbReference type="PANTHER" id="PTHR30118">
    <property type="entry name" value="HTH-TYPE TRANSCRIPTIONAL REGULATOR LEUO-RELATED"/>
    <property type="match status" value="1"/>
</dbReference>
<dbReference type="InterPro" id="IPR036390">
    <property type="entry name" value="WH_DNA-bd_sf"/>
</dbReference>
<dbReference type="RefSeq" id="WP_156566267.1">
    <property type="nucleotide sequence ID" value="NZ_CACRTZ010000029.1"/>
</dbReference>
<dbReference type="GO" id="GO:0003700">
    <property type="term" value="F:DNA-binding transcription factor activity"/>
    <property type="evidence" value="ECO:0007669"/>
    <property type="project" value="InterPro"/>
</dbReference>
<keyword evidence="2" id="KW-0805">Transcription regulation</keyword>
<evidence type="ECO:0000256" key="3">
    <source>
        <dbReference type="ARBA" id="ARBA00023125"/>
    </source>
</evidence>
<evidence type="ECO:0000313" key="6">
    <source>
        <dbReference type="EMBL" id="VYU43298.1"/>
    </source>
</evidence>
<dbReference type="Gene3D" id="1.10.10.10">
    <property type="entry name" value="Winged helix-like DNA-binding domain superfamily/Winged helix DNA-binding domain"/>
    <property type="match status" value="1"/>
</dbReference>
<comment type="similarity">
    <text evidence="1">Belongs to the LysR transcriptional regulatory family.</text>
</comment>
<name>A0A6N3EU50_9ENTR</name>
<dbReference type="PRINTS" id="PR00039">
    <property type="entry name" value="HTHLYSR"/>
</dbReference>
<dbReference type="InterPro" id="IPR036388">
    <property type="entry name" value="WH-like_DNA-bd_sf"/>
</dbReference>
<protein>
    <submittedName>
        <fullName evidence="6">HTH-type transcriptional regulator SyrM 1</fullName>
    </submittedName>
</protein>
<dbReference type="InterPro" id="IPR000847">
    <property type="entry name" value="LysR_HTH_N"/>
</dbReference>
<dbReference type="Pfam" id="PF00126">
    <property type="entry name" value="HTH_1"/>
    <property type="match status" value="1"/>
</dbReference>
<dbReference type="SUPFAM" id="SSF46785">
    <property type="entry name" value="Winged helix' DNA-binding domain"/>
    <property type="match status" value="1"/>
</dbReference>
<evidence type="ECO:0000256" key="4">
    <source>
        <dbReference type="ARBA" id="ARBA00023163"/>
    </source>
</evidence>
<accession>A0A6N3EU50</accession>
<dbReference type="GO" id="GO:0003677">
    <property type="term" value="F:DNA binding"/>
    <property type="evidence" value="ECO:0007669"/>
    <property type="project" value="UniProtKB-KW"/>
</dbReference>
<dbReference type="Pfam" id="PF03466">
    <property type="entry name" value="LysR_substrate"/>
    <property type="match status" value="1"/>
</dbReference>
<dbReference type="Gene3D" id="3.40.190.10">
    <property type="entry name" value="Periplasmic binding protein-like II"/>
    <property type="match status" value="2"/>
</dbReference>
<dbReference type="CDD" id="cd08461">
    <property type="entry name" value="PBP2_DntR_like_3"/>
    <property type="match status" value="1"/>
</dbReference>
<dbReference type="AlphaFoldDB" id="A0A6N3EU50"/>
<organism evidence="6">
    <name type="scientific">Phytobacter massiliensis</name>
    <dbReference type="NCBI Taxonomy" id="1485952"/>
    <lineage>
        <taxon>Bacteria</taxon>
        <taxon>Pseudomonadati</taxon>
        <taxon>Pseudomonadota</taxon>
        <taxon>Gammaproteobacteria</taxon>
        <taxon>Enterobacterales</taxon>
        <taxon>Enterobacteriaceae</taxon>
        <taxon>Phytobacter</taxon>
    </lineage>
</organism>
<evidence type="ECO:0000259" key="5">
    <source>
        <dbReference type="PROSITE" id="PS50931"/>
    </source>
</evidence>
<dbReference type="SUPFAM" id="SSF53850">
    <property type="entry name" value="Periplasmic binding protein-like II"/>
    <property type="match status" value="1"/>
</dbReference>
<feature type="domain" description="HTH lysR-type" evidence="5">
    <location>
        <begin position="7"/>
        <end position="64"/>
    </location>
</feature>
<keyword evidence="3" id="KW-0238">DNA-binding</keyword>
<dbReference type="PANTHER" id="PTHR30118:SF15">
    <property type="entry name" value="TRANSCRIPTIONAL REGULATORY PROTEIN"/>
    <property type="match status" value="1"/>
</dbReference>
<reference evidence="6" key="1">
    <citation type="submission" date="2019-11" db="EMBL/GenBank/DDBJ databases">
        <authorList>
            <person name="Feng L."/>
        </authorList>
    </citation>
    <scope>NUCLEOTIDE SEQUENCE</scope>
    <source>
        <strain evidence="6">EMassiliensisLFYP7</strain>
    </source>
</reference>